<sequence>MRFEILEFLPPYGPMPIAVTEDGSSYYSAGFPVRFFRTDGTDWVGNFAPGSTKYNEVLPLRDSAHILVIAGGICYVMHPDHTSPVESFGEYYVNAIPMEDGRIILQGNSHLSIIHPDGTHWNTGAISFWDFKELRVKGSIITGLAMTYTGYYEDVFVPFTYDIDTKTLTEKEYIWE</sequence>
<dbReference type="RefSeq" id="WP_012787781.1">
    <property type="nucleotide sequence ID" value="NC_013132.1"/>
</dbReference>
<dbReference type="Proteomes" id="UP000002215">
    <property type="component" value="Chromosome"/>
</dbReference>
<evidence type="ECO:0000313" key="1">
    <source>
        <dbReference type="EMBL" id="ACU57605.1"/>
    </source>
</evidence>
<evidence type="ECO:0000313" key="2">
    <source>
        <dbReference type="Proteomes" id="UP000002215"/>
    </source>
</evidence>
<protein>
    <submittedName>
        <fullName evidence="1">Uncharacterized protein</fullName>
    </submittedName>
</protein>
<gene>
    <name evidence="1" type="ordered locus">Cpin_0100</name>
</gene>
<dbReference type="OrthoDB" id="8449305at2"/>
<dbReference type="AlphaFoldDB" id="A0A979GS01"/>
<accession>A0A979GS01</accession>
<organism evidence="1 2">
    <name type="scientific">Chitinophaga pinensis (strain ATCC 43595 / DSM 2588 / LMG 13176 / NBRC 15968 / NCIMB 11800 / UQM 2034)</name>
    <dbReference type="NCBI Taxonomy" id="485918"/>
    <lineage>
        <taxon>Bacteria</taxon>
        <taxon>Pseudomonadati</taxon>
        <taxon>Bacteroidota</taxon>
        <taxon>Chitinophagia</taxon>
        <taxon>Chitinophagales</taxon>
        <taxon>Chitinophagaceae</taxon>
        <taxon>Chitinophaga</taxon>
    </lineage>
</organism>
<proteinExistence type="predicted"/>
<reference evidence="1 2" key="2">
    <citation type="journal article" date="2010" name="Stand. Genomic Sci.">
        <title>Complete genome sequence of Chitinophaga pinensis type strain (UQM 2034).</title>
        <authorList>
            <person name="Glavina Del Rio T."/>
            <person name="Abt B."/>
            <person name="Spring S."/>
            <person name="Lapidus A."/>
            <person name="Nolan M."/>
            <person name="Tice H."/>
            <person name="Copeland A."/>
            <person name="Cheng J.F."/>
            <person name="Chen F."/>
            <person name="Bruce D."/>
            <person name="Goodwin L."/>
            <person name="Pitluck S."/>
            <person name="Ivanova N."/>
            <person name="Mavromatis K."/>
            <person name="Mikhailova N."/>
            <person name="Pati A."/>
            <person name="Chen A."/>
            <person name="Palaniappan K."/>
            <person name="Land M."/>
            <person name="Hauser L."/>
            <person name="Chang Y.J."/>
            <person name="Jeffries C.D."/>
            <person name="Chain P."/>
            <person name="Saunders E."/>
            <person name="Detter J.C."/>
            <person name="Brettin T."/>
            <person name="Rohde M."/>
            <person name="Goker M."/>
            <person name="Bristow J."/>
            <person name="Eisen J.A."/>
            <person name="Markowitz V."/>
            <person name="Hugenholtz P."/>
            <person name="Kyrpides N.C."/>
            <person name="Klenk H.P."/>
            <person name="Lucas S."/>
        </authorList>
    </citation>
    <scope>NUCLEOTIDE SEQUENCE [LARGE SCALE GENOMIC DNA]</scope>
    <source>
        <strain evidence="2">ATCC 43595 / DSM 2588 / LMG 13176 / NBRC 15968 / NCIMB 11800 / UQM 2034</strain>
    </source>
</reference>
<name>A0A979GS01_CHIPD</name>
<dbReference type="KEGG" id="cpi:Cpin_0100"/>
<reference evidence="2" key="1">
    <citation type="submission" date="2009-08" db="EMBL/GenBank/DDBJ databases">
        <title>The complete genome of Chitinophaga pinensis DSM 2588.</title>
        <authorList>
            <consortium name="US DOE Joint Genome Institute (JGI-PGF)"/>
            <person name="Lucas S."/>
            <person name="Copeland A."/>
            <person name="Lapidus A."/>
            <person name="Glavina del Rio T."/>
            <person name="Dalin E."/>
            <person name="Tice H."/>
            <person name="Bruce D."/>
            <person name="Goodwin L."/>
            <person name="Pitluck S."/>
            <person name="Kyrpides N."/>
            <person name="Mavromatis K."/>
            <person name="Ivanova N."/>
            <person name="Mikhailova N."/>
            <person name="Sims D."/>
            <person name="Meinche L."/>
            <person name="Brettin T."/>
            <person name="Detter J.C."/>
            <person name="Han C."/>
            <person name="Larimer F."/>
            <person name="Land M."/>
            <person name="Hauser L."/>
            <person name="Markowitz V."/>
            <person name="Cheng J.-F."/>
            <person name="Hugenholtz P."/>
            <person name="Woyke T."/>
            <person name="Wu D."/>
            <person name="Spring S."/>
            <person name="Klenk H.-P."/>
            <person name="Eisen J.A."/>
        </authorList>
    </citation>
    <scope>NUCLEOTIDE SEQUENCE [LARGE SCALE GENOMIC DNA]</scope>
    <source>
        <strain evidence="2">ATCC 43595 / DSM 2588 / LMG 13176 / NBRC 15968 / NCIMB 11800 / UQM 2034</strain>
    </source>
</reference>
<dbReference type="EMBL" id="CP001699">
    <property type="protein sequence ID" value="ACU57605.1"/>
    <property type="molecule type" value="Genomic_DNA"/>
</dbReference>